<feature type="chain" id="PRO_5038661774" description="Lipoprotein" evidence="2">
    <location>
        <begin position="24"/>
        <end position="207"/>
    </location>
</feature>
<name>A0A0A7FV41_9CLOT</name>
<keyword evidence="2" id="KW-0732">Signal</keyword>
<dbReference type="RefSeq" id="WP_039314917.1">
    <property type="nucleotide sequence ID" value="NZ_CP006905.1"/>
</dbReference>
<evidence type="ECO:0008006" key="5">
    <source>
        <dbReference type="Google" id="ProtNLM"/>
    </source>
</evidence>
<protein>
    <recommendedName>
        <fullName evidence="5">Lipoprotein</fullName>
    </recommendedName>
</protein>
<dbReference type="PROSITE" id="PS51257">
    <property type="entry name" value="PROKAR_LIPOPROTEIN"/>
    <property type="match status" value="1"/>
</dbReference>
<feature type="region of interest" description="Disordered" evidence="1">
    <location>
        <begin position="27"/>
        <end position="50"/>
    </location>
</feature>
<evidence type="ECO:0000256" key="1">
    <source>
        <dbReference type="SAM" id="MobiDB-lite"/>
    </source>
</evidence>
<evidence type="ECO:0000313" key="4">
    <source>
        <dbReference type="Proteomes" id="UP000030635"/>
    </source>
</evidence>
<dbReference type="eggNOG" id="COG2247">
    <property type="taxonomic scope" value="Bacteria"/>
</dbReference>
<dbReference type="EMBL" id="CP006905">
    <property type="protein sequence ID" value="AIY82691.1"/>
    <property type="molecule type" value="Genomic_DNA"/>
</dbReference>
<dbReference type="OrthoDB" id="1650483at2"/>
<accession>A0A0A7FV41</accession>
<evidence type="ECO:0000313" key="3">
    <source>
        <dbReference type="EMBL" id="AIY82691.1"/>
    </source>
</evidence>
<proteinExistence type="predicted"/>
<organism evidence="3 4">
    <name type="scientific">Clostridium baratii str. Sullivan</name>
    <dbReference type="NCBI Taxonomy" id="1415775"/>
    <lineage>
        <taxon>Bacteria</taxon>
        <taxon>Bacillati</taxon>
        <taxon>Bacillota</taxon>
        <taxon>Clostridia</taxon>
        <taxon>Eubacteriales</taxon>
        <taxon>Clostridiaceae</taxon>
        <taxon>Clostridium</taxon>
    </lineage>
</organism>
<sequence>MKKAMIVALIGIISAALLVGCGASDKKGETATNNQTQTQESNKNDKSEVTEYKSGTYEVGKDIPAGEYLVLGDNINKEVETSILQTKDTKKEDALYDESVYGPVYVTVEKGQYLNVENGKIYEMEKAPSNTPKDKVYKDGMYKVGRDIKAGTYEVKATKDDGEVEIYKDSKHTKDSLISKKEFKNTEKITVKDGEYIMLEDAEITVK</sequence>
<dbReference type="AlphaFoldDB" id="A0A0A7FV41"/>
<feature type="signal peptide" evidence="2">
    <location>
        <begin position="1"/>
        <end position="23"/>
    </location>
</feature>
<dbReference type="Proteomes" id="UP000030635">
    <property type="component" value="Chromosome"/>
</dbReference>
<reference evidence="3 4" key="1">
    <citation type="journal article" date="2015" name="Infect. Genet. Evol.">
        <title>Genomic sequences of six botulinum neurotoxin-producing strains representing three clostridial species illustrate the mobility and diversity of botulinum neurotoxin genes.</title>
        <authorList>
            <person name="Smith T.J."/>
            <person name="Hill K.K."/>
            <person name="Xie G."/>
            <person name="Foley B.T."/>
            <person name="Williamson C.H."/>
            <person name="Foster J.T."/>
            <person name="Johnson S.L."/>
            <person name="Chertkov O."/>
            <person name="Teshima H."/>
            <person name="Gibbons H.S."/>
            <person name="Johnsky L.A."/>
            <person name="Karavis M.A."/>
            <person name="Smith L.A."/>
        </authorList>
    </citation>
    <scope>NUCLEOTIDE SEQUENCE [LARGE SCALE GENOMIC DNA]</scope>
    <source>
        <strain evidence="3">Sullivan</strain>
    </source>
</reference>
<dbReference type="KEGG" id="cbv:U729_2230"/>
<dbReference type="HOGENOM" id="CLU_1324492_0_0_9"/>
<evidence type="ECO:0000256" key="2">
    <source>
        <dbReference type="SAM" id="SignalP"/>
    </source>
</evidence>
<keyword evidence="4" id="KW-1185">Reference proteome</keyword>
<gene>
    <name evidence="3" type="ORF">U729_2230</name>
</gene>